<sequence length="90" mass="10245">MIGECRWALLCFPYRHWISSPPLRAAAPASPDTSCSERRFHSLRLSRLEGDKMSPPLAPANCNSCVNQHRIRRRAVVRYRTLTGVVALRL</sequence>
<name>A0A6A4TTX5_SCOMX</name>
<comment type="caution">
    <text evidence="1">The sequence shown here is derived from an EMBL/GenBank/DDBJ whole genome shotgun (WGS) entry which is preliminary data.</text>
</comment>
<accession>A0A6A4TTX5</accession>
<reference evidence="1 2" key="1">
    <citation type="submission" date="2019-06" db="EMBL/GenBank/DDBJ databases">
        <title>Draft genomes of female and male turbot (Scophthalmus maximus).</title>
        <authorList>
            <person name="Xu H."/>
            <person name="Xu X.-W."/>
            <person name="Shao C."/>
            <person name="Chen S."/>
        </authorList>
    </citation>
    <scope>NUCLEOTIDE SEQUENCE [LARGE SCALE GENOMIC DNA]</scope>
    <source>
        <strain evidence="1">Ysfricsl-2016a</strain>
        <tissue evidence="1">Blood</tissue>
    </source>
</reference>
<proteinExistence type="predicted"/>
<dbReference type="AlphaFoldDB" id="A0A6A4TTX5"/>
<evidence type="ECO:0000313" key="1">
    <source>
        <dbReference type="EMBL" id="KAF0045462.1"/>
    </source>
</evidence>
<organism evidence="1 2">
    <name type="scientific">Scophthalmus maximus</name>
    <name type="common">Turbot</name>
    <name type="synonym">Psetta maxima</name>
    <dbReference type="NCBI Taxonomy" id="52904"/>
    <lineage>
        <taxon>Eukaryota</taxon>
        <taxon>Metazoa</taxon>
        <taxon>Chordata</taxon>
        <taxon>Craniata</taxon>
        <taxon>Vertebrata</taxon>
        <taxon>Euteleostomi</taxon>
        <taxon>Actinopterygii</taxon>
        <taxon>Neopterygii</taxon>
        <taxon>Teleostei</taxon>
        <taxon>Neoteleostei</taxon>
        <taxon>Acanthomorphata</taxon>
        <taxon>Carangaria</taxon>
        <taxon>Pleuronectiformes</taxon>
        <taxon>Pleuronectoidei</taxon>
        <taxon>Scophthalmidae</taxon>
        <taxon>Scophthalmus</taxon>
    </lineage>
</organism>
<evidence type="ECO:0000313" key="2">
    <source>
        <dbReference type="Proteomes" id="UP000438429"/>
    </source>
</evidence>
<dbReference type="Proteomes" id="UP000438429">
    <property type="component" value="Unassembled WGS sequence"/>
</dbReference>
<protein>
    <submittedName>
        <fullName evidence="1">Uncharacterized protein</fullName>
    </submittedName>
</protein>
<dbReference type="EMBL" id="VEVO01000002">
    <property type="protein sequence ID" value="KAF0045462.1"/>
    <property type="molecule type" value="Genomic_DNA"/>
</dbReference>
<gene>
    <name evidence="1" type="ORF">F2P81_001991</name>
</gene>